<dbReference type="AlphaFoldDB" id="A0A212JLY5"/>
<evidence type="ECO:0000313" key="1">
    <source>
        <dbReference type="EMBL" id="SBW00454.1"/>
    </source>
</evidence>
<protein>
    <recommendedName>
        <fullName evidence="2">RteC protein</fullName>
    </recommendedName>
</protein>
<sequence length="152" mass="17751">MKAVYLVGLSMQVLEWRITTPNKNLKCFSENKFSHSKKDLLSYHNNMGSNLLNSDLIENPPLLYPKTRITWTANKIDLVELIYAWGKAGCFNHGSLNIKEIVAYIEVVFNIDLGDYYGTFKEMRNRINRTTFLDKLVRVLNDRMDEVDRKNK</sequence>
<accession>A0A212JLY5</accession>
<evidence type="ECO:0008006" key="2">
    <source>
        <dbReference type="Google" id="ProtNLM"/>
    </source>
</evidence>
<reference evidence="1" key="1">
    <citation type="submission" date="2016-04" db="EMBL/GenBank/DDBJ databases">
        <authorList>
            <person name="Evans L.H."/>
            <person name="Alamgir A."/>
            <person name="Owens N."/>
            <person name="Weber N.D."/>
            <person name="Virtaneva K."/>
            <person name="Barbian K."/>
            <person name="Babar A."/>
            <person name="Rosenke K."/>
        </authorList>
    </citation>
    <scope>NUCLEOTIDE SEQUENCE</scope>
    <source>
        <strain evidence="1">86-1</strain>
    </source>
</reference>
<dbReference type="InterPro" id="IPR018534">
    <property type="entry name" value="Tet_reg_excision_RteC"/>
</dbReference>
<organism evidence="1">
    <name type="scientific">uncultured Dysgonomonas sp</name>
    <dbReference type="NCBI Taxonomy" id="206096"/>
    <lineage>
        <taxon>Bacteria</taxon>
        <taxon>Pseudomonadati</taxon>
        <taxon>Bacteroidota</taxon>
        <taxon>Bacteroidia</taxon>
        <taxon>Bacteroidales</taxon>
        <taxon>Dysgonomonadaceae</taxon>
        <taxon>Dysgonomonas</taxon>
        <taxon>environmental samples</taxon>
    </lineage>
</organism>
<gene>
    <name evidence="1" type="ORF">KL86DYS1_20198</name>
</gene>
<name>A0A212JLY5_9BACT</name>
<proteinExistence type="predicted"/>
<dbReference type="EMBL" id="FLUM01000002">
    <property type="protein sequence ID" value="SBW00454.1"/>
    <property type="molecule type" value="Genomic_DNA"/>
</dbReference>
<dbReference type="Pfam" id="PF09357">
    <property type="entry name" value="RteC"/>
    <property type="match status" value="1"/>
</dbReference>